<comment type="caution">
    <text evidence="1">The sequence shown here is derived from an EMBL/GenBank/DDBJ whole genome shotgun (WGS) entry which is preliminary data.</text>
</comment>
<feature type="non-terminal residue" evidence="1">
    <location>
        <position position="1"/>
    </location>
</feature>
<organism evidence="1 2">
    <name type="scientific">Nibea albiflora</name>
    <name type="common">Yellow drum</name>
    <name type="synonym">Corvina albiflora</name>
    <dbReference type="NCBI Taxonomy" id="240163"/>
    <lineage>
        <taxon>Eukaryota</taxon>
        <taxon>Metazoa</taxon>
        <taxon>Chordata</taxon>
        <taxon>Craniata</taxon>
        <taxon>Vertebrata</taxon>
        <taxon>Euteleostomi</taxon>
        <taxon>Actinopterygii</taxon>
        <taxon>Neopterygii</taxon>
        <taxon>Teleostei</taxon>
        <taxon>Neoteleostei</taxon>
        <taxon>Acanthomorphata</taxon>
        <taxon>Eupercaria</taxon>
        <taxon>Sciaenidae</taxon>
        <taxon>Nibea</taxon>
    </lineage>
</organism>
<proteinExistence type="predicted"/>
<sequence length="334" mass="37822">PSLSSVIRLIMQYLKENNLYRTLTTLQEETTVSLNTVESIDSFIADIKSGHWDSVLLAIESLKLPDNTLIDLYEQVVMELIEMREVGAARSLLRQTDPMIMLKQTQPERYTHLENLLTCSYFDPREAYPKGSSKEKRRRAIAEALVREVSVVPPSRLMGLLEQVGSMRLQQYPDNLSPDMNIDTSGNKERPVEKESFPTQLYRHIKIWNTKSCECIHTFKSLSRTSEVPVNNVIPLPQNPEHFVVCNHSNTVVIMNMQGQTVKTFSSDRKEGASFVCCTLSPRGEWIYCVGEDLVLYCFNYTTGRLQKTLTVSSAAANIHFSKSGRGGNSSTLM</sequence>
<name>A0ACB7FKH5_NIBAL</name>
<protein>
    <submittedName>
        <fullName evidence="1">WD40 repeat-containing protein SMU1</fullName>
    </submittedName>
</protein>
<dbReference type="Proteomes" id="UP000805704">
    <property type="component" value="Chromosome 1"/>
</dbReference>
<reference evidence="1" key="1">
    <citation type="submission" date="2020-04" db="EMBL/GenBank/DDBJ databases">
        <title>A chromosome-scale assembly and high-density genetic map of the yellow drum (Nibea albiflora) genome.</title>
        <authorList>
            <person name="Xu D."/>
            <person name="Zhang W."/>
            <person name="Chen R."/>
            <person name="Tan P."/>
            <person name="Wang L."/>
            <person name="Song H."/>
            <person name="Tian L."/>
            <person name="Zhu Q."/>
            <person name="Wang B."/>
        </authorList>
    </citation>
    <scope>NUCLEOTIDE SEQUENCE</scope>
    <source>
        <strain evidence="1">ZJHYS-2018</strain>
    </source>
</reference>
<accession>A0ACB7FKH5</accession>
<dbReference type="EMBL" id="CM024789">
    <property type="protein sequence ID" value="KAG8014770.1"/>
    <property type="molecule type" value="Genomic_DNA"/>
</dbReference>
<evidence type="ECO:0000313" key="1">
    <source>
        <dbReference type="EMBL" id="KAG8014770.1"/>
    </source>
</evidence>
<keyword evidence="2" id="KW-1185">Reference proteome</keyword>
<gene>
    <name evidence="1" type="primary">SMU1</name>
    <name evidence="1" type="ORF">GBF38_003398</name>
</gene>
<evidence type="ECO:0000313" key="2">
    <source>
        <dbReference type="Proteomes" id="UP000805704"/>
    </source>
</evidence>